<dbReference type="EMBL" id="JAVRJZ010000007">
    <property type="protein sequence ID" value="KAK2720384.1"/>
    <property type="molecule type" value="Genomic_DNA"/>
</dbReference>
<accession>A0AA88I566</accession>
<dbReference type="SUPFAM" id="SSF56219">
    <property type="entry name" value="DNase I-like"/>
    <property type="match status" value="1"/>
</dbReference>
<gene>
    <name evidence="1" type="ORF">QYM36_004309</name>
</gene>
<protein>
    <submittedName>
        <fullName evidence="1">Uncharacterized protein</fullName>
    </submittedName>
</protein>
<keyword evidence="2" id="KW-1185">Reference proteome</keyword>
<comment type="caution">
    <text evidence="1">The sequence shown here is derived from an EMBL/GenBank/DDBJ whole genome shotgun (WGS) entry which is preliminary data.</text>
</comment>
<sequence length="152" mass="17034">MKYKFKIGEEDVGEGRTLLWSGGTQRRGGVGLVLNSFARKALLPFTHISSRLLRARIDGKHWMIIVLTCYAPQNEADDEDKDDFYTVLSSELSSVPPHDYFIVLENHNANIANSSCLYNAAVGPVTVDAQNDNGERLIAQLLHHPRPISHKY</sequence>
<dbReference type="Proteomes" id="UP001187531">
    <property type="component" value="Unassembled WGS sequence"/>
</dbReference>
<dbReference type="InterPro" id="IPR036691">
    <property type="entry name" value="Endo/exonu/phosph_ase_sf"/>
</dbReference>
<organism evidence="1 2">
    <name type="scientific">Artemia franciscana</name>
    <name type="common">Brine shrimp</name>
    <name type="synonym">Artemia sanfranciscana</name>
    <dbReference type="NCBI Taxonomy" id="6661"/>
    <lineage>
        <taxon>Eukaryota</taxon>
        <taxon>Metazoa</taxon>
        <taxon>Ecdysozoa</taxon>
        <taxon>Arthropoda</taxon>
        <taxon>Crustacea</taxon>
        <taxon>Branchiopoda</taxon>
        <taxon>Anostraca</taxon>
        <taxon>Artemiidae</taxon>
        <taxon>Artemia</taxon>
    </lineage>
</organism>
<evidence type="ECO:0000313" key="1">
    <source>
        <dbReference type="EMBL" id="KAK2720384.1"/>
    </source>
</evidence>
<evidence type="ECO:0000313" key="2">
    <source>
        <dbReference type="Proteomes" id="UP001187531"/>
    </source>
</evidence>
<name>A0AA88I566_ARTSF</name>
<dbReference type="Gene3D" id="3.60.10.10">
    <property type="entry name" value="Endonuclease/exonuclease/phosphatase"/>
    <property type="match status" value="1"/>
</dbReference>
<reference evidence="1" key="1">
    <citation type="submission" date="2023-07" db="EMBL/GenBank/DDBJ databases">
        <title>Chromosome-level genome assembly of Artemia franciscana.</title>
        <authorList>
            <person name="Jo E."/>
        </authorList>
    </citation>
    <scope>NUCLEOTIDE SEQUENCE</scope>
    <source>
        <tissue evidence="1">Whole body</tissue>
    </source>
</reference>
<proteinExistence type="predicted"/>
<dbReference type="AlphaFoldDB" id="A0AA88I566"/>